<dbReference type="Proteomes" id="UP001145742">
    <property type="component" value="Unassembled WGS sequence"/>
</dbReference>
<sequence length="140" mass="15937">MTQILVYELSDNCSSSKEATGLDYILVAGQWKCFTVNEEGVQEDLAEARPFVAYLIVGEFGDNHWTCSKFQDYNKLSGVIDMPEGQDAIQRDLDKLEKWVHVNLMRFNKAAVKSCTWVEETPGINAVWWMKGLRAALLRT</sequence>
<evidence type="ECO:0000313" key="1">
    <source>
        <dbReference type="EMBL" id="KAJ7410543.1"/>
    </source>
</evidence>
<keyword evidence="2" id="KW-1185">Reference proteome</keyword>
<gene>
    <name evidence="1" type="ORF">WISP_107883</name>
</gene>
<organism evidence="1 2">
    <name type="scientific">Willisornis vidua</name>
    <name type="common">Xingu scale-backed antbird</name>
    <dbReference type="NCBI Taxonomy" id="1566151"/>
    <lineage>
        <taxon>Eukaryota</taxon>
        <taxon>Metazoa</taxon>
        <taxon>Chordata</taxon>
        <taxon>Craniata</taxon>
        <taxon>Vertebrata</taxon>
        <taxon>Euteleostomi</taxon>
        <taxon>Archelosauria</taxon>
        <taxon>Archosauria</taxon>
        <taxon>Dinosauria</taxon>
        <taxon>Saurischia</taxon>
        <taxon>Theropoda</taxon>
        <taxon>Coelurosauria</taxon>
        <taxon>Aves</taxon>
        <taxon>Neognathae</taxon>
        <taxon>Neoaves</taxon>
        <taxon>Telluraves</taxon>
        <taxon>Australaves</taxon>
        <taxon>Passeriformes</taxon>
        <taxon>Thamnophilidae</taxon>
        <taxon>Willisornis</taxon>
    </lineage>
</organism>
<dbReference type="EMBL" id="WHWB01034400">
    <property type="protein sequence ID" value="KAJ7410543.1"/>
    <property type="molecule type" value="Genomic_DNA"/>
</dbReference>
<reference evidence="1" key="1">
    <citation type="submission" date="2019-10" db="EMBL/GenBank/DDBJ databases">
        <authorList>
            <person name="Soares A.E.R."/>
            <person name="Aleixo A."/>
            <person name="Schneider P."/>
            <person name="Miyaki C.Y."/>
            <person name="Schneider M.P."/>
            <person name="Mello C."/>
            <person name="Vasconcelos A.T.R."/>
        </authorList>
    </citation>
    <scope>NUCLEOTIDE SEQUENCE</scope>
    <source>
        <tissue evidence="1">Muscle</tissue>
    </source>
</reference>
<evidence type="ECO:0000313" key="2">
    <source>
        <dbReference type="Proteomes" id="UP001145742"/>
    </source>
</evidence>
<accession>A0ABQ9D1Y1</accession>
<comment type="caution">
    <text evidence="1">The sequence shown here is derived from an EMBL/GenBank/DDBJ whole genome shotgun (WGS) entry which is preliminary data.</text>
</comment>
<evidence type="ECO:0008006" key="3">
    <source>
        <dbReference type="Google" id="ProtNLM"/>
    </source>
</evidence>
<protein>
    <recommendedName>
        <fullName evidence="3">Rna-directed dna polymerase from mobile element jockey-like</fullName>
    </recommendedName>
</protein>
<proteinExistence type="predicted"/>
<name>A0ABQ9D1Y1_9PASS</name>